<dbReference type="Gene3D" id="2.170.300.10">
    <property type="entry name" value="Tie2 ligand-binding domain superfamily"/>
    <property type="match status" value="1"/>
</dbReference>
<dbReference type="PANTHER" id="PTHR24043">
    <property type="entry name" value="SCAVENGER RECEPTOR CLASS F"/>
    <property type="match status" value="1"/>
</dbReference>
<dbReference type="GO" id="GO:0005044">
    <property type="term" value="F:scavenger receptor activity"/>
    <property type="evidence" value="ECO:0007669"/>
    <property type="project" value="InterPro"/>
</dbReference>
<evidence type="ECO:0000313" key="2">
    <source>
        <dbReference type="EMBL" id="CAG2228466.1"/>
    </source>
</evidence>
<comment type="caution">
    <text evidence="2">The sequence shown here is derived from an EMBL/GenBank/DDBJ whole genome shotgun (WGS) entry which is preliminary data.</text>
</comment>
<dbReference type="OrthoDB" id="10252017at2759"/>
<proteinExistence type="predicted"/>
<protein>
    <submittedName>
        <fullName evidence="2">Uncharacterized protein</fullName>
    </submittedName>
</protein>
<dbReference type="PANTHER" id="PTHR24043:SF8">
    <property type="entry name" value="EGF-LIKE DOMAIN-CONTAINING PROTEIN"/>
    <property type="match status" value="1"/>
</dbReference>
<evidence type="ECO:0000256" key="1">
    <source>
        <dbReference type="ARBA" id="ARBA00022536"/>
    </source>
</evidence>
<dbReference type="AlphaFoldDB" id="A0A8S3T4E5"/>
<sequence>MLLFIENLTPSGQASLSSTLTSTTKAIKAIQPPISNTFMYQNHVLCTHTNGYRDENPLPAWWMFEFSFESAYITEIQIYYREGRTTNEGHHTVYTSNDSNTWTSGTVLYNGTILPTEIHFDAILQFLTYVPPVQNPTIELELCEIGIIGCPPTHYGPLCNTTCPQNCDGPCDLDVGLCTFGCIKGWIGNTCEQACDDGYFGNKCANRCHCLTEPCSKGEGICPPSGCNEGWYGDSCNKECKSGYFGRNCREFCGGCISNICDKLNGLCTNTTGCKPGYLYEDYCNISA</sequence>
<reference evidence="2" key="1">
    <citation type="submission" date="2021-03" db="EMBL/GenBank/DDBJ databases">
        <authorList>
            <person name="Bekaert M."/>
        </authorList>
    </citation>
    <scope>NUCLEOTIDE SEQUENCE</scope>
</reference>
<dbReference type="InterPro" id="IPR042635">
    <property type="entry name" value="MEGF10/SREC1/2-like"/>
</dbReference>
<keyword evidence="1" id="KW-0245">EGF-like domain</keyword>
<name>A0A8S3T4E5_MYTED</name>
<accession>A0A8S3T4E5</accession>
<keyword evidence="3" id="KW-1185">Reference proteome</keyword>
<dbReference type="EMBL" id="CAJPWZ010001996">
    <property type="protein sequence ID" value="CAG2228466.1"/>
    <property type="molecule type" value="Genomic_DNA"/>
</dbReference>
<evidence type="ECO:0000313" key="3">
    <source>
        <dbReference type="Proteomes" id="UP000683360"/>
    </source>
</evidence>
<dbReference type="Proteomes" id="UP000683360">
    <property type="component" value="Unassembled WGS sequence"/>
</dbReference>
<gene>
    <name evidence="2" type="ORF">MEDL_41410</name>
</gene>
<organism evidence="2 3">
    <name type="scientific">Mytilus edulis</name>
    <name type="common">Blue mussel</name>
    <dbReference type="NCBI Taxonomy" id="6550"/>
    <lineage>
        <taxon>Eukaryota</taxon>
        <taxon>Metazoa</taxon>
        <taxon>Spiralia</taxon>
        <taxon>Lophotrochozoa</taxon>
        <taxon>Mollusca</taxon>
        <taxon>Bivalvia</taxon>
        <taxon>Autobranchia</taxon>
        <taxon>Pteriomorphia</taxon>
        <taxon>Mytilida</taxon>
        <taxon>Mytiloidea</taxon>
        <taxon>Mytilidae</taxon>
        <taxon>Mytilinae</taxon>
        <taxon>Mytilus</taxon>
    </lineage>
</organism>
<dbReference type="Gene3D" id="2.60.120.260">
    <property type="entry name" value="Galactose-binding domain-like"/>
    <property type="match status" value="1"/>
</dbReference>